<keyword evidence="4" id="KW-1185">Reference proteome</keyword>
<dbReference type="Pfam" id="PF13476">
    <property type="entry name" value="AAA_23"/>
    <property type="match status" value="1"/>
</dbReference>
<gene>
    <name evidence="3" type="ORF">IW15_22030</name>
</gene>
<proteinExistence type="predicted"/>
<dbReference type="EMBL" id="JPRH01000016">
    <property type="protein sequence ID" value="KFF09849.1"/>
    <property type="molecule type" value="Genomic_DNA"/>
</dbReference>
<feature type="coiled-coil region" evidence="1">
    <location>
        <begin position="301"/>
        <end position="335"/>
    </location>
</feature>
<name>A0A085ZZI5_9FLAO</name>
<keyword evidence="1" id="KW-0175">Coiled coil</keyword>
<evidence type="ECO:0000313" key="4">
    <source>
        <dbReference type="Proteomes" id="UP000028705"/>
    </source>
</evidence>
<organism evidence="3 4">
    <name type="scientific">Chryseobacterium soli</name>
    <dbReference type="NCBI Taxonomy" id="445961"/>
    <lineage>
        <taxon>Bacteria</taxon>
        <taxon>Pseudomonadati</taxon>
        <taxon>Bacteroidota</taxon>
        <taxon>Flavobacteriia</taxon>
        <taxon>Flavobacteriales</taxon>
        <taxon>Weeksellaceae</taxon>
        <taxon>Chryseobacterium group</taxon>
        <taxon>Chryseobacterium</taxon>
    </lineage>
</organism>
<sequence length="386" mass="45276">MPCFHGSDAHWNDKIFEPDDKKYCWIKASPTFEGLKLALYEPKSRVYIGEEPSVIKKVKENKNKYIDKLELYSINNYDNSKGIWFDNQTIELNKELVTIVGNKGMGKSAITDIIGLCCDTSTYNNFSFLTNKKFLKDNIASNFEAKLFFEAPNDVIVKRLNEKVNSNLEERVKYLPQSYFEKLCSSIDSNKEFQEELENVVFSHLDPLIRNNKLNFQSFIEEEKKIISNEVKRYILELEEVNFKLVKLQEKETKKYLENLNSQILLKSKEIISHWGNKPIKPEFENGIDITQEENIKHQQLEIIKNNLNAYTRELNQKNEKFSILNNQLAELNLIKQSIELEFNRIIEFRNSLNNKINNFNIDINIIFPLPIIQTQPIIQQISSIE</sequence>
<comment type="caution">
    <text evidence="3">The sequence shown here is derived from an EMBL/GenBank/DDBJ whole genome shotgun (WGS) entry which is preliminary data.</text>
</comment>
<protein>
    <recommendedName>
        <fullName evidence="2">Rad50/SbcC-type AAA domain-containing protein</fullName>
    </recommendedName>
</protein>
<dbReference type="eggNOG" id="COG1196">
    <property type="taxonomic scope" value="Bacteria"/>
</dbReference>
<dbReference type="InterPro" id="IPR027417">
    <property type="entry name" value="P-loop_NTPase"/>
</dbReference>
<dbReference type="AlphaFoldDB" id="A0A085ZZI5"/>
<feature type="domain" description="Rad50/SbcC-type AAA" evidence="2">
    <location>
        <begin position="85"/>
        <end position="271"/>
    </location>
</feature>
<accession>A0A085ZZI5</accession>
<evidence type="ECO:0000259" key="2">
    <source>
        <dbReference type="Pfam" id="PF13476"/>
    </source>
</evidence>
<reference evidence="3 4" key="1">
    <citation type="submission" date="2014-07" db="EMBL/GenBank/DDBJ databases">
        <title>Genome of Chryseobacterium soli DSM 19298.</title>
        <authorList>
            <person name="Stropko S.J."/>
            <person name="Pipes S.E."/>
            <person name="Newman J."/>
        </authorList>
    </citation>
    <scope>NUCLEOTIDE SEQUENCE [LARGE SCALE GENOMIC DNA]</scope>
    <source>
        <strain evidence="3 4">DSM 19298</strain>
    </source>
</reference>
<dbReference type="STRING" id="445961.IW15_22030"/>
<feature type="non-terminal residue" evidence="3">
    <location>
        <position position="386"/>
    </location>
</feature>
<dbReference type="Gene3D" id="3.40.50.300">
    <property type="entry name" value="P-loop containing nucleotide triphosphate hydrolases"/>
    <property type="match status" value="1"/>
</dbReference>
<evidence type="ECO:0000256" key="1">
    <source>
        <dbReference type="SAM" id="Coils"/>
    </source>
</evidence>
<dbReference type="InterPro" id="IPR038729">
    <property type="entry name" value="Rad50/SbcC_AAA"/>
</dbReference>
<evidence type="ECO:0000313" key="3">
    <source>
        <dbReference type="EMBL" id="KFF09849.1"/>
    </source>
</evidence>
<dbReference type="Proteomes" id="UP000028705">
    <property type="component" value="Unassembled WGS sequence"/>
</dbReference>